<accession>A0AAV6U715</accession>
<protein>
    <submittedName>
        <fullName evidence="1">Uncharacterized protein</fullName>
    </submittedName>
</protein>
<dbReference type="EMBL" id="JAFNEN010000595">
    <property type="protein sequence ID" value="KAG8179954.1"/>
    <property type="molecule type" value="Genomic_DNA"/>
</dbReference>
<keyword evidence="2" id="KW-1185">Reference proteome</keyword>
<gene>
    <name evidence="1" type="ORF">JTE90_015403</name>
</gene>
<sequence length="91" mass="10511">MKNQRRHERDGMEIHGRHTGDGIWKLMDCVQEMVGKLLQSWRTCEKSVWENAIGYGIMDEFVVAEGRAREGIEKDQDVLQAGVRSETWGFS</sequence>
<dbReference type="AlphaFoldDB" id="A0AAV6U715"/>
<proteinExistence type="predicted"/>
<organism evidence="1 2">
    <name type="scientific">Oedothorax gibbosus</name>
    <dbReference type="NCBI Taxonomy" id="931172"/>
    <lineage>
        <taxon>Eukaryota</taxon>
        <taxon>Metazoa</taxon>
        <taxon>Ecdysozoa</taxon>
        <taxon>Arthropoda</taxon>
        <taxon>Chelicerata</taxon>
        <taxon>Arachnida</taxon>
        <taxon>Araneae</taxon>
        <taxon>Araneomorphae</taxon>
        <taxon>Entelegynae</taxon>
        <taxon>Araneoidea</taxon>
        <taxon>Linyphiidae</taxon>
        <taxon>Erigoninae</taxon>
        <taxon>Oedothorax</taxon>
    </lineage>
</organism>
<dbReference type="Proteomes" id="UP000827092">
    <property type="component" value="Unassembled WGS sequence"/>
</dbReference>
<comment type="caution">
    <text evidence="1">The sequence shown here is derived from an EMBL/GenBank/DDBJ whole genome shotgun (WGS) entry which is preliminary data.</text>
</comment>
<evidence type="ECO:0000313" key="1">
    <source>
        <dbReference type="EMBL" id="KAG8179954.1"/>
    </source>
</evidence>
<evidence type="ECO:0000313" key="2">
    <source>
        <dbReference type="Proteomes" id="UP000827092"/>
    </source>
</evidence>
<reference evidence="1 2" key="1">
    <citation type="journal article" date="2022" name="Nat. Ecol. Evol.">
        <title>A masculinizing supergene underlies an exaggerated male reproductive morph in a spider.</title>
        <authorList>
            <person name="Hendrickx F."/>
            <person name="De Corte Z."/>
            <person name="Sonet G."/>
            <person name="Van Belleghem S.M."/>
            <person name="Kostlbacher S."/>
            <person name="Vangestel C."/>
        </authorList>
    </citation>
    <scope>NUCLEOTIDE SEQUENCE [LARGE SCALE GENOMIC DNA]</scope>
    <source>
        <strain evidence="1">W744_W776</strain>
    </source>
</reference>
<name>A0AAV6U715_9ARAC</name>